<reference evidence="2 3" key="1">
    <citation type="journal article" date="2012" name="Stand. Genomic Sci.">
        <title>Complete genome sequence of the melanogenic marine bacterium Marinomonas mediterranea type strain (MMB-1(T)).</title>
        <authorList>
            <person name="Lucas-Elio P."/>
            <person name="Goodwin L."/>
            <person name="Woyke T."/>
            <person name="Pitluck S."/>
            <person name="Nolan M."/>
            <person name="Kyrpides N.C."/>
            <person name="Detter J.C."/>
            <person name="Copeland A."/>
            <person name="Teshima H."/>
            <person name="Bruce D."/>
            <person name="Detter C."/>
            <person name="Tapia R."/>
            <person name="Han S."/>
            <person name="Land M.L."/>
            <person name="Ivanova N."/>
            <person name="Mikhailova N."/>
            <person name="Johnston A.W."/>
            <person name="Sanchez-Amat A."/>
        </authorList>
    </citation>
    <scope>NUCLEOTIDE SEQUENCE [LARGE SCALE GENOMIC DNA]</scope>
    <source>
        <strain evidence="3">ATCC 700492 / JCM 21426 / NBRC 103028 / MMB-1</strain>
    </source>
</reference>
<dbReference type="EMBL" id="CP002583">
    <property type="protein sequence ID" value="ADZ91248.1"/>
    <property type="molecule type" value="Genomic_DNA"/>
</dbReference>
<gene>
    <name evidence="2" type="ordered locus">Marme_2000</name>
</gene>
<keyword evidence="1" id="KW-1133">Transmembrane helix</keyword>
<evidence type="ECO:0000313" key="2">
    <source>
        <dbReference type="EMBL" id="ADZ91248.1"/>
    </source>
</evidence>
<organism evidence="2 3">
    <name type="scientific">Marinomonas mediterranea (strain ATCC 700492 / JCM 21426 / NBRC 103028 / MMB-1)</name>
    <dbReference type="NCBI Taxonomy" id="717774"/>
    <lineage>
        <taxon>Bacteria</taxon>
        <taxon>Pseudomonadati</taxon>
        <taxon>Pseudomonadota</taxon>
        <taxon>Gammaproteobacteria</taxon>
        <taxon>Oceanospirillales</taxon>
        <taxon>Oceanospirillaceae</taxon>
        <taxon>Marinomonas</taxon>
    </lineage>
</organism>
<dbReference type="HOGENOM" id="CLU_1925058_0_0_6"/>
<evidence type="ECO:0000256" key="1">
    <source>
        <dbReference type="SAM" id="Phobius"/>
    </source>
</evidence>
<accession>F2K3A6</accession>
<evidence type="ECO:0000313" key="3">
    <source>
        <dbReference type="Proteomes" id="UP000001062"/>
    </source>
</evidence>
<feature type="transmembrane region" description="Helical" evidence="1">
    <location>
        <begin position="33"/>
        <end position="53"/>
    </location>
</feature>
<dbReference type="STRING" id="717774.Marme_2000"/>
<dbReference type="KEGG" id="mme:Marme_2000"/>
<protein>
    <submittedName>
        <fullName evidence="2">Uncharacterized protein</fullName>
    </submittedName>
</protein>
<keyword evidence="3" id="KW-1185">Reference proteome</keyword>
<sequence>MALKNSAFPSTADTTYLLMGNTQRGSTAKLYQWTGYILASYVILRLYFVINGFQQLFILKASRTQSNELQNQATHGRLLSIHAVYYLSLTVTEVRYEPEYRSGGSKFGIIRFLRGVLLPLTLCGTEYSSKN</sequence>
<dbReference type="RefSeq" id="WP_013661153.1">
    <property type="nucleotide sequence ID" value="NC_015276.1"/>
</dbReference>
<dbReference type="AlphaFoldDB" id="F2K3A6"/>
<keyword evidence="1" id="KW-0472">Membrane</keyword>
<keyword evidence="1" id="KW-0812">Transmembrane</keyword>
<dbReference type="Proteomes" id="UP000001062">
    <property type="component" value="Chromosome"/>
</dbReference>
<proteinExistence type="predicted"/>
<name>F2K3A6_MARM1</name>